<organism evidence="2 3">
    <name type="scientific">Marinomonas aquiplantarum</name>
    <dbReference type="NCBI Taxonomy" id="491951"/>
    <lineage>
        <taxon>Bacteria</taxon>
        <taxon>Pseudomonadati</taxon>
        <taxon>Pseudomonadota</taxon>
        <taxon>Gammaproteobacteria</taxon>
        <taxon>Oceanospirillales</taxon>
        <taxon>Oceanospirillaceae</taxon>
        <taxon>Marinomonas</taxon>
    </lineage>
</organism>
<proteinExistence type="predicted"/>
<dbReference type="GO" id="GO:0016747">
    <property type="term" value="F:acyltransferase activity, transferring groups other than amino-acyl groups"/>
    <property type="evidence" value="ECO:0007669"/>
    <property type="project" value="InterPro"/>
</dbReference>
<feature type="domain" description="N-acetyltransferase" evidence="1">
    <location>
        <begin position="23"/>
        <end position="107"/>
    </location>
</feature>
<dbReference type="InterPro" id="IPR016181">
    <property type="entry name" value="Acyl_CoA_acyltransferase"/>
</dbReference>
<dbReference type="Proteomes" id="UP000252086">
    <property type="component" value="Unassembled WGS sequence"/>
</dbReference>
<evidence type="ECO:0000313" key="2">
    <source>
        <dbReference type="EMBL" id="RBO79781.1"/>
    </source>
</evidence>
<gene>
    <name evidence="2" type="ORF">DFP76_11177</name>
</gene>
<dbReference type="RefSeq" id="WP_113875606.1">
    <property type="nucleotide sequence ID" value="NZ_QNRF01000011.1"/>
</dbReference>
<comment type="caution">
    <text evidence="2">The sequence shown here is derived from an EMBL/GenBank/DDBJ whole genome shotgun (WGS) entry which is preliminary data.</text>
</comment>
<dbReference type="Pfam" id="PF00583">
    <property type="entry name" value="Acetyltransf_1"/>
    <property type="match status" value="1"/>
</dbReference>
<sequence length="144" mass="16561">MPSPLPNAELVPSLWFPLVKKFYQAHYPSGKPNKADPIWAIKENGAILAVARLKQIGDDQLLTGMVTIPSRRNTGLGLHFLNNLQPILKQKNCYCFALDHLTHFYQRGHFQVINEVDLPKDLRTRFRAYRSQGRNITPMQYFSP</sequence>
<protein>
    <recommendedName>
        <fullName evidence="1">N-acetyltransferase domain-containing protein</fullName>
    </recommendedName>
</protein>
<dbReference type="OrthoDB" id="7845888at2"/>
<reference evidence="2 3" key="1">
    <citation type="submission" date="2018-06" db="EMBL/GenBank/DDBJ databases">
        <title>Genomic Encyclopedia of Type Strains, Phase III (KMG-III): the genomes of soil and plant-associated and newly described type strains.</title>
        <authorList>
            <person name="Whitman W."/>
        </authorList>
    </citation>
    <scope>NUCLEOTIDE SEQUENCE [LARGE SCALE GENOMIC DNA]</scope>
    <source>
        <strain evidence="2 3">CECT 7732</strain>
    </source>
</reference>
<evidence type="ECO:0000313" key="3">
    <source>
        <dbReference type="Proteomes" id="UP000252086"/>
    </source>
</evidence>
<dbReference type="AlphaFoldDB" id="A0A366CWD7"/>
<dbReference type="InterPro" id="IPR000182">
    <property type="entry name" value="GNAT_dom"/>
</dbReference>
<name>A0A366CWD7_9GAMM</name>
<evidence type="ECO:0000259" key="1">
    <source>
        <dbReference type="Pfam" id="PF00583"/>
    </source>
</evidence>
<accession>A0A366CWD7</accession>
<dbReference type="Gene3D" id="3.40.630.30">
    <property type="match status" value="1"/>
</dbReference>
<keyword evidence="3" id="KW-1185">Reference proteome</keyword>
<dbReference type="EMBL" id="QNRF01000011">
    <property type="protein sequence ID" value="RBO79781.1"/>
    <property type="molecule type" value="Genomic_DNA"/>
</dbReference>
<dbReference type="SUPFAM" id="SSF55729">
    <property type="entry name" value="Acyl-CoA N-acyltransferases (Nat)"/>
    <property type="match status" value="1"/>
</dbReference>